<dbReference type="Pfam" id="PF08016">
    <property type="entry name" value="PKD_channel"/>
    <property type="match status" value="1"/>
</dbReference>
<protein>
    <recommendedName>
        <fullName evidence="8">Polycystin cation channel PKD1/PKD2 domain-containing protein</fullName>
    </recommendedName>
</protein>
<dbReference type="EMBL" id="LJSK01000097">
    <property type="protein sequence ID" value="KPI87224.1"/>
    <property type="molecule type" value="Genomic_DNA"/>
</dbReference>
<feature type="region of interest" description="Disordered" evidence="5">
    <location>
        <begin position="497"/>
        <end position="540"/>
    </location>
</feature>
<proteinExistence type="predicted"/>
<dbReference type="InterPro" id="IPR013122">
    <property type="entry name" value="PKD1_2_channel"/>
</dbReference>
<feature type="transmembrane region" description="Helical" evidence="6">
    <location>
        <begin position="310"/>
        <end position="330"/>
    </location>
</feature>
<dbReference type="Gene3D" id="1.10.287.70">
    <property type="match status" value="1"/>
</dbReference>
<accession>A0A0N1IKU9</accession>
<evidence type="ECO:0000256" key="4">
    <source>
        <dbReference type="ARBA" id="ARBA00023136"/>
    </source>
</evidence>
<dbReference type="VEuPathDB" id="TriTrypDB:Lsey_0097_0110"/>
<dbReference type="PANTHER" id="PTHR12127">
    <property type="entry name" value="MUCOLIPIN"/>
    <property type="match status" value="1"/>
</dbReference>
<keyword evidence="3 6" id="KW-1133">Transmembrane helix</keyword>
<evidence type="ECO:0000256" key="5">
    <source>
        <dbReference type="SAM" id="MobiDB-lite"/>
    </source>
</evidence>
<evidence type="ECO:0000313" key="9">
    <source>
        <dbReference type="EMBL" id="KPI87224.1"/>
    </source>
</evidence>
<gene>
    <name evidence="9" type="ORF">ABL78_3694</name>
</gene>
<evidence type="ECO:0000313" key="10">
    <source>
        <dbReference type="Proteomes" id="UP000038009"/>
    </source>
</evidence>
<dbReference type="AlphaFoldDB" id="A0A0N1IKU9"/>
<dbReference type="Proteomes" id="UP000038009">
    <property type="component" value="Unassembled WGS sequence"/>
</dbReference>
<keyword evidence="10" id="KW-1185">Reference proteome</keyword>
<feature type="signal peptide" evidence="7">
    <location>
        <begin position="1"/>
        <end position="28"/>
    </location>
</feature>
<feature type="compositionally biased region" description="Basic and acidic residues" evidence="5">
    <location>
        <begin position="527"/>
        <end position="540"/>
    </location>
</feature>
<feature type="transmembrane region" description="Helical" evidence="6">
    <location>
        <begin position="342"/>
        <end position="362"/>
    </location>
</feature>
<keyword evidence="4 6" id="KW-0472">Membrane</keyword>
<evidence type="ECO:0000256" key="3">
    <source>
        <dbReference type="ARBA" id="ARBA00022989"/>
    </source>
</evidence>
<reference evidence="9 10" key="1">
    <citation type="journal article" date="2015" name="PLoS Pathog.">
        <title>Leptomonas seymouri: Adaptations to the Dixenous Life Cycle Analyzed by Genome Sequencing, Transcriptome Profiling and Co-infection with Leishmania donovani.</title>
        <authorList>
            <person name="Kraeva N."/>
            <person name="Butenko A."/>
            <person name="Hlavacova J."/>
            <person name="Kostygov A."/>
            <person name="Myskova J."/>
            <person name="Grybchuk D."/>
            <person name="Lestinova T."/>
            <person name="Votypka J."/>
            <person name="Volf P."/>
            <person name="Opperdoes F."/>
            <person name="Flegontov P."/>
            <person name="Lukes J."/>
            <person name="Yurchenko V."/>
        </authorList>
    </citation>
    <scope>NUCLEOTIDE SEQUENCE [LARGE SCALE GENOMIC DNA]</scope>
    <source>
        <strain evidence="9 10">ATCC 30220</strain>
    </source>
</reference>
<dbReference type="GO" id="GO:0016020">
    <property type="term" value="C:membrane"/>
    <property type="evidence" value="ECO:0007669"/>
    <property type="project" value="UniProtKB-SubCell"/>
</dbReference>
<evidence type="ECO:0000256" key="2">
    <source>
        <dbReference type="ARBA" id="ARBA00022692"/>
    </source>
</evidence>
<dbReference type="GO" id="GO:0072345">
    <property type="term" value="F:NAADP-sensitive calcium-release channel activity"/>
    <property type="evidence" value="ECO:0007669"/>
    <property type="project" value="TreeGrafter"/>
</dbReference>
<dbReference type="OrthoDB" id="263481at2759"/>
<feature type="transmembrane region" description="Helical" evidence="6">
    <location>
        <begin position="449"/>
        <end position="470"/>
    </location>
</feature>
<evidence type="ECO:0000256" key="6">
    <source>
        <dbReference type="SAM" id="Phobius"/>
    </source>
</evidence>
<feature type="chain" id="PRO_5005874129" description="Polycystin cation channel PKD1/PKD2 domain-containing protein" evidence="7">
    <location>
        <begin position="29"/>
        <end position="606"/>
    </location>
</feature>
<dbReference type="OMA" id="RGLFMHY"/>
<feature type="transmembrane region" description="Helical" evidence="6">
    <location>
        <begin position="382"/>
        <end position="404"/>
    </location>
</feature>
<name>A0A0N1IKU9_LEPSE</name>
<organism evidence="9 10">
    <name type="scientific">Leptomonas seymouri</name>
    <dbReference type="NCBI Taxonomy" id="5684"/>
    <lineage>
        <taxon>Eukaryota</taxon>
        <taxon>Discoba</taxon>
        <taxon>Euglenozoa</taxon>
        <taxon>Kinetoplastea</taxon>
        <taxon>Metakinetoplastina</taxon>
        <taxon>Trypanosomatida</taxon>
        <taxon>Trypanosomatidae</taxon>
        <taxon>Leishmaniinae</taxon>
        <taxon>Leptomonas</taxon>
    </lineage>
</organism>
<feature type="domain" description="Polycystin cation channel PKD1/PKD2" evidence="8">
    <location>
        <begin position="341"/>
        <end position="480"/>
    </location>
</feature>
<sequence>MVLFHSLLNVGILALLLLFAFQYQVVRNSEVADAARALAYYLFSSGDSSRVFLNRQIETIDEFVNMLEHTVRSYYAVPARSRGLFMHYTDLSSTSSINRDAVAPPELFMQYHEGNSGSPAFARVLTETYLLKLDNPIGPFANSTALLRNYSETCAPQVDPVAGGTFIPCRVSAVGNLLDRVVQLRLSFSLFSRGQRWSGSGAMTTVPSTWDVLVEYGFEGHRAVMTMATRLSSVSRRQCERGPLLVCWLITLAALIDLYWRLRTQLRIASSKTGKHSLQRERCSSLSRSDSATASRALLDAAVKENGWRWLGYLSNAIVLSFTATALVAQHRGRTSDSQEEAVTLLLAFAALLSSFRVVVLLKLFPSWYVLIDGLATALRQLFVLAVGVLPVLIGFSVCGTAVFGGFSDNTYFQSVPSAIVTMLCSMFGDNLLNTFVRVDQSPCQLQILFARFFFITFMALFVCNILNIAHSIIQDSYSQALKSYADMVTAKEAAKVTPATPFSSSQEQSDRGRKGDDDDDNGAGARRSDELGKGKGRQDEVEDFCTSSVDATSISASRSSRDSERCCTCGMPEQHQQQRTCACVRGPLRAAEVERMLRQLHRLSL</sequence>
<evidence type="ECO:0000256" key="1">
    <source>
        <dbReference type="ARBA" id="ARBA00004141"/>
    </source>
</evidence>
<comment type="caution">
    <text evidence="9">The sequence shown here is derived from an EMBL/GenBank/DDBJ whole genome shotgun (WGS) entry which is preliminary data.</text>
</comment>
<evidence type="ECO:0000259" key="8">
    <source>
        <dbReference type="Pfam" id="PF08016"/>
    </source>
</evidence>
<dbReference type="InterPro" id="IPR039031">
    <property type="entry name" value="Mucolipin"/>
</dbReference>
<dbReference type="PANTHER" id="PTHR12127:SF22">
    <property type="entry name" value="POLYCYSTIN CATION CHANNEL PKD1_PKD2 DOMAIN-CONTAINING PROTEIN"/>
    <property type="match status" value="1"/>
</dbReference>
<keyword evidence="7" id="KW-0732">Signal</keyword>
<keyword evidence="2 6" id="KW-0812">Transmembrane</keyword>
<comment type="subcellular location">
    <subcellularLocation>
        <location evidence="1">Membrane</location>
        <topology evidence="1">Multi-pass membrane protein</topology>
    </subcellularLocation>
</comment>
<evidence type="ECO:0000256" key="7">
    <source>
        <dbReference type="SAM" id="SignalP"/>
    </source>
</evidence>